<protein>
    <submittedName>
        <fullName evidence="1">Uncharacterized protein</fullName>
    </submittedName>
</protein>
<dbReference type="InterPro" id="IPR029063">
    <property type="entry name" value="SAM-dependent_MTases_sf"/>
</dbReference>
<name>A7SJX7_NEMVE</name>
<proteinExistence type="predicted"/>
<dbReference type="Proteomes" id="UP000001593">
    <property type="component" value="Unassembled WGS sequence"/>
</dbReference>
<gene>
    <name evidence="1" type="ORF">NEMVEDRAFT_v1g213424</name>
</gene>
<evidence type="ECO:0000313" key="2">
    <source>
        <dbReference type="Proteomes" id="UP000001593"/>
    </source>
</evidence>
<dbReference type="InParanoid" id="A7SJX7"/>
<sequence>MATFTPAQDDHHHLSSNQYFVKSSQRESDMESIRKNLPNALNKLPTTPNKFRILSLGRGTGHADKNIMRVVLESSPSASIVNRGIDPSAHRIGQFKDSIVMEDDPKLKEAEFEFYNNTFEGYLANRDSAKAHLIHAVSISWIWSQHWCTVTTSYKVEFRKNFDKGMVEAVLDELRKISTEKQGRYLAKGIDHLAMIHKD</sequence>
<keyword evidence="2" id="KW-1185">Reference proteome</keyword>
<dbReference type="SUPFAM" id="SSF53335">
    <property type="entry name" value="S-adenosyl-L-methionine-dependent methyltransferases"/>
    <property type="match status" value="1"/>
</dbReference>
<dbReference type="EMBL" id="DS469682">
    <property type="protein sequence ID" value="EDO35974.1"/>
    <property type="molecule type" value="Genomic_DNA"/>
</dbReference>
<organism evidence="1 2">
    <name type="scientific">Nematostella vectensis</name>
    <name type="common">Starlet sea anemone</name>
    <dbReference type="NCBI Taxonomy" id="45351"/>
    <lineage>
        <taxon>Eukaryota</taxon>
        <taxon>Metazoa</taxon>
        <taxon>Cnidaria</taxon>
        <taxon>Anthozoa</taxon>
        <taxon>Hexacorallia</taxon>
        <taxon>Actiniaria</taxon>
        <taxon>Edwardsiidae</taxon>
        <taxon>Nematostella</taxon>
    </lineage>
</organism>
<dbReference type="AlphaFoldDB" id="A7SJX7"/>
<dbReference type="PhylomeDB" id="A7SJX7"/>
<accession>A7SJX7</accession>
<reference evidence="1 2" key="1">
    <citation type="journal article" date="2007" name="Science">
        <title>Sea anemone genome reveals ancestral eumetazoan gene repertoire and genomic organization.</title>
        <authorList>
            <person name="Putnam N.H."/>
            <person name="Srivastava M."/>
            <person name="Hellsten U."/>
            <person name="Dirks B."/>
            <person name="Chapman J."/>
            <person name="Salamov A."/>
            <person name="Terry A."/>
            <person name="Shapiro H."/>
            <person name="Lindquist E."/>
            <person name="Kapitonov V.V."/>
            <person name="Jurka J."/>
            <person name="Genikhovich G."/>
            <person name="Grigoriev I.V."/>
            <person name="Lucas S.M."/>
            <person name="Steele R.E."/>
            <person name="Finnerty J.R."/>
            <person name="Technau U."/>
            <person name="Martindale M.Q."/>
            <person name="Rokhsar D.S."/>
        </authorList>
    </citation>
    <scope>NUCLEOTIDE SEQUENCE [LARGE SCALE GENOMIC DNA]</scope>
    <source>
        <strain evidence="2">CH2 X CH6</strain>
    </source>
</reference>
<dbReference type="Gene3D" id="3.40.50.150">
    <property type="entry name" value="Vaccinia Virus protein VP39"/>
    <property type="match status" value="1"/>
</dbReference>
<dbReference type="HOGENOM" id="CLU_1373701_0_0_1"/>
<evidence type="ECO:0000313" key="1">
    <source>
        <dbReference type="EMBL" id="EDO35974.1"/>
    </source>
</evidence>